<dbReference type="OrthoDB" id="291652at2"/>
<dbReference type="KEGG" id="phm:PSMK_25670"/>
<dbReference type="PROSITE" id="PS51257">
    <property type="entry name" value="PROKAR_LIPOPROTEIN"/>
    <property type="match status" value="1"/>
</dbReference>
<feature type="chain" id="PRO_5003628848" evidence="1">
    <location>
        <begin position="27"/>
        <end position="143"/>
    </location>
</feature>
<dbReference type="InterPro" id="IPR042230">
    <property type="entry name" value="CusF_sf"/>
</dbReference>
<accession>I0IHI8</accession>
<dbReference type="Gene3D" id="2.40.50.320">
    <property type="entry name" value="Copper binding periplasmic protein CusF"/>
    <property type="match status" value="1"/>
</dbReference>
<evidence type="ECO:0000256" key="1">
    <source>
        <dbReference type="SAM" id="SignalP"/>
    </source>
</evidence>
<protein>
    <submittedName>
        <fullName evidence="2">Uncharacterized protein</fullName>
    </submittedName>
</protein>
<dbReference type="EMBL" id="AP012338">
    <property type="protein sequence ID" value="BAM04726.1"/>
    <property type="molecule type" value="Genomic_DNA"/>
</dbReference>
<dbReference type="RefSeq" id="WP_014437939.1">
    <property type="nucleotide sequence ID" value="NC_017080.1"/>
</dbReference>
<reference evidence="2 3" key="1">
    <citation type="submission" date="2012-02" db="EMBL/GenBank/DDBJ databases">
        <title>Complete genome sequence of Phycisphaera mikurensis NBRC 102666.</title>
        <authorList>
            <person name="Ankai A."/>
            <person name="Hosoyama A."/>
            <person name="Terui Y."/>
            <person name="Sekine M."/>
            <person name="Fukai R."/>
            <person name="Kato Y."/>
            <person name="Nakamura S."/>
            <person name="Yamada-Narita S."/>
            <person name="Kawakoshi A."/>
            <person name="Fukunaga Y."/>
            <person name="Yamazaki S."/>
            <person name="Fujita N."/>
        </authorList>
    </citation>
    <scope>NUCLEOTIDE SEQUENCE [LARGE SCALE GENOMIC DNA]</scope>
    <source>
        <strain evidence="3">NBRC 102666 / KCTC 22515 / FYK2301M01</strain>
    </source>
</reference>
<evidence type="ECO:0000313" key="3">
    <source>
        <dbReference type="Proteomes" id="UP000007881"/>
    </source>
</evidence>
<dbReference type="HOGENOM" id="CLU_1804405_0_0_0"/>
<evidence type="ECO:0000313" key="2">
    <source>
        <dbReference type="EMBL" id="BAM04726.1"/>
    </source>
</evidence>
<dbReference type="Proteomes" id="UP000007881">
    <property type="component" value="Chromosome"/>
</dbReference>
<gene>
    <name evidence="2" type="ordered locus">PSMK_25670</name>
</gene>
<feature type="signal peptide" evidence="1">
    <location>
        <begin position="1"/>
        <end position="26"/>
    </location>
</feature>
<name>I0IHI8_PHYMF</name>
<dbReference type="AlphaFoldDB" id="I0IHI8"/>
<organism evidence="2 3">
    <name type="scientific">Phycisphaera mikurensis (strain NBRC 102666 / KCTC 22515 / FYK2301M01)</name>
    <dbReference type="NCBI Taxonomy" id="1142394"/>
    <lineage>
        <taxon>Bacteria</taxon>
        <taxon>Pseudomonadati</taxon>
        <taxon>Planctomycetota</taxon>
        <taxon>Phycisphaerae</taxon>
        <taxon>Phycisphaerales</taxon>
        <taxon>Phycisphaeraceae</taxon>
        <taxon>Phycisphaera</taxon>
    </lineage>
</organism>
<keyword evidence="3" id="KW-1185">Reference proteome</keyword>
<keyword evidence="1" id="KW-0732">Signal</keyword>
<sequence length="143" mass="14493">MTGLLRCAPAPLALVCLLCGFLPAAAGCGDADRNAATDGGVEAPVGHRYAMAGEVLSVAEEPIGGLPRLTIHHDPVPEFRDLETGEVVGMPAMSMPFPLAAGLNAPAVGERVSFTLLVDGGDHGGLPYVIVELAPEPKGSPAS</sequence>
<proteinExistence type="predicted"/>